<sequence>MASTKLDQVWVQTSPNPRTSRPLSCSGALLPLPLPILPAPRALAMPPSLYCVVREGNKADKLPPRSLWEFRIAGVDEALGYLRDSARREMLWDGTGFAVDAEKRAVVLTPEVRRGEQPADACRRAFADLCLKNRGRLNNCFDKWLGRPADSREFQPIHVTDVAWQDLTIPLPARGVFGIITVGVHMNMYSVRQVDGRELVDRIWVSHRARGEGVCYAGMMDQVVAGGMDPTDKMDGLLAPAVTLKREAEEEAGLILDLDTKDMFSSGCCCCCGGQSRSIIGRVEEAPAVAFYDCKGRESGRGNEGHLEPGVRFVYDLKLRDAAFQPRSRERGIEKFEALTVDEVKRCLRDRRWKPNCGLVMLDFLVRKNLIAEADEERFRDIAVELRRSLPFKFAQQGFPFLAPWE</sequence>
<dbReference type="SUPFAM" id="SSF55811">
    <property type="entry name" value="Nudix"/>
    <property type="match status" value="1"/>
</dbReference>
<evidence type="ECO:0000256" key="1">
    <source>
        <dbReference type="SAM" id="MobiDB-lite"/>
    </source>
</evidence>
<reference evidence="2" key="1">
    <citation type="journal article" date="2021" name="Nat. Commun.">
        <title>Genetic determinants of endophytism in the Arabidopsis root mycobiome.</title>
        <authorList>
            <person name="Mesny F."/>
            <person name="Miyauchi S."/>
            <person name="Thiergart T."/>
            <person name="Pickel B."/>
            <person name="Atanasova L."/>
            <person name="Karlsson M."/>
            <person name="Huettel B."/>
            <person name="Barry K.W."/>
            <person name="Haridas S."/>
            <person name="Chen C."/>
            <person name="Bauer D."/>
            <person name="Andreopoulos W."/>
            <person name="Pangilinan J."/>
            <person name="LaButti K."/>
            <person name="Riley R."/>
            <person name="Lipzen A."/>
            <person name="Clum A."/>
            <person name="Drula E."/>
            <person name="Henrissat B."/>
            <person name="Kohler A."/>
            <person name="Grigoriev I.V."/>
            <person name="Martin F.M."/>
            <person name="Hacquard S."/>
        </authorList>
    </citation>
    <scope>NUCLEOTIDE SEQUENCE</scope>
    <source>
        <strain evidence="2">MPI-CAGE-AT-0147</strain>
    </source>
</reference>
<organism evidence="2 3">
    <name type="scientific">Dactylonectria macrodidyma</name>
    <dbReference type="NCBI Taxonomy" id="307937"/>
    <lineage>
        <taxon>Eukaryota</taxon>
        <taxon>Fungi</taxon>
        <taxon>Dikarya</taxon>
        <taxon>Ascomycota</taxon>
        <taxon>Pezizomycotina</taxon>
        <taxon>Sordariomycetes</taxon>
        <taxon>Hypocreomycetidae</taxon>
        <taxon>Hypocreales</taxon>
        <taxon>Nectriaceae</taxon>
        <taxon>Dactylonectria</taxon>
    </lineage>
</organism>
<dbReference type="InterPro" id="IPR015797">
    <property type="entry name" value="NUDIX_hydrolase-like_dom_sf"/>
</dbReference>
<dbReference type="OrthoDB" id="10261522at2759"/>
<dbReference type="Proteomes" id="UP000738349">
    <property type="component" value="Unassembled WGS sequence"/>
</dbReference>
<dbReference type="Gene3D" id="3.90.79.10">
    <property type="entry name" value="Nucleoside Triphosphate Pyrophosphohydrolase"/>
    <property type="match status" value="1"/>
</dbReference>
<comment type="caution">
    <text evidence="2">The sequence shown here is derived from an EMBL/GenBank/DDBJ whole genome shotgun (WGS) entry which is preliminary data.</text>
</comment>
<dbReference type="AlphaFoldDB" id="A0A9P9FQL6"/>
<dbReference type="EMBL" id="JAGMUV010000002">
    <property type="protein sequence ID" value="KAH7170801.1"/>
    <property type="molecule type" value="Genomic_DNA"/>
</dbReference>
<gene>
    <name evidence="2" type="ORF">EDB81DRAFT_180410</name>
</gene>
<keyword evidence="3" id="KW-1185">Reference proteome</keyword>
<proteinExistence type="predicted"/>
<name>A0A9P9FQL6_9HYPO</name>
<evidence type="ECO:0008006" key="4">
    <source>
        <dbReference type="Google" id="ProtNLM"/>
    </source>
</evidence>
<feature type="region of interest" description="Disordered" evidence="1">
    <location>
        <begin position="1"/>
        <end position="20"/>
    </location>
</feature>
<protein>
    <recommendedName>
        <fullName evidence="4">Nudix hydrolase domain-containing protein</fullName>
    </recommendedName>
</protein>
<evidence type="ECO:0000313" key="2">
    <source>
        <dbReference type="EMBL" id="KAH7170801.1"/>
    </source>
</evidence>
<accession>A0A9P9FQL6</accession>
<evidence type="ECO:0000313" key="3">
    <source>
        <dbReference type="Proteomes" id="UP000738349"/>
    </source>
</evidence>
<dbReference type="CDD" id="cd03676">
    <property type="entry name" value="NUDIX_Tnr3_like"/>
    <property type="match status" value="1"/>
</dbReference>